<accession>A0ABR2I715</accession>
<evidence type="ECO:0000313" key="1">
    <source>
        <dbReference type="EMBL" id="KAK8858299.1"/>
    </source>
</evidence>
<keyword evidence="2" id="KW-1185">Reference proteome</keyword>
<proteinExistence type="predicted"/>
<organism evidence="1 2">
    <name type="scientific">Tritrichomonas musculus</name>
    <dbReference type="NCBI Taxonomy" id="1915356"/>
    <lineage>
        <taxon>Eukaryota</taxon>
        <taxon>Metamonada</taxon>
        <taxon>Parabasalia</taxon>
        <taxon>Tritrichomonadida</taxon>
        <taxon>Tritrichomonadidae</taxon>
        <taxon>Tritrichomonas</taxon>
    </lineage>
</organism>
<protein>
    <submittedName>
        <fullName evidence="1">Uncharacterized protein</fullName>
    </submittedName>
</protein>
<evidence type="ECO:0000313" key="2">
    <source>
        <dbReference type="Proteomes" id="UP001470230"/>
    </source>
</evidence>
<name>A0ABR2I715_9EUKA</name>
<reference evidence="1 2" key="1">
    <citation type="submission" date="2024-04" db="EMBL/GenBank/DDBJ databases">
        <title>Tritrichomonas musculus Genome.</title>
        <authorList>
            <person name="Alves-Ferreira E."/>
            <person name="Grigg M."/>
            <person name="Lorenzi H."/>
            <person name="Galac M."/>
        </authorList>
    </citation>
    <scope>NUCLEOTIDE SEQUENCE [LARGE SCALE GENOMIC DNA]</scope>
    <source>
        <strain evidence="1 2">EAF2021</strain>
    </source>
</reference>
<comment type="caution">
    <text evidence="1">The sequence shown here is derived from an EMBL/GenBank/DDBJ whole genome shotgun (WGS) entry which is preliminary data.</text>
</comment>
<dbReference type="Proteomes" id="UP001470230">
    <property type="component" value="Unassembled WGS sequence"/>
</dbReference>
<dbReference type="EMBL" id="JAPFFF010000019">
    <property type="protein sequence ID" value="KAK8858299.1"/>
    <property type="molecule type" value="Genomic_DNA"/>
</dbReference>
<gene>
    <name evidence="1" type="ORF">M9Y10_013401</name>
</gene>
<sequence length="107" mass="11778">MTQTFLIHSDQTTEIPKCGSFTRIDRMSIIADDSTIIEYFNQRVSILANVSSLSSDGRHINIECAIGSFIIGQDFDHSCNIIFSSSDNCTLSTVGAPVQIQVLYTVI</sequence>